<dbReference type="Gene3D" id="3.30.300.20">
    <property type="match status" value="1"/>
</dbReference>
<dbReference type="OrthoDB" id="9797508at2"/>
<evidence type="ECO:0000313" key="3">
    <source>
        <dbReference type="EMBL" id="PRY70525.1"/>
    </source>
</evidence>
<dbReference type="Proteomes" id="UP000237983">
    <property type="component" value="Unassembled WGS sequence"/>
</dbReference>
<evidence type="ECO:0000256" key="2">
    <source>
        <dbReference type="SAM" id="MobiDB-lite"/>
    </source>
</evidence>
<dbReference type="EMBL" id="PVTL01000001">
    <property type="protein sequence ID" value="PRY70525.1"/>
    <property type="molecule type" value="Genomic_DNA"/>
</dbReference>
<dbReference type="InterPro" id="IPR015946">
    <property type="entry name" value="KH_dom-like_a/b"/>
</dbReference>
<evidence type="ECO:0000313" key="4">
    <source>
        <dbReference type="Proteomes" id="UP000237983"/>
    </source>
</evidence>
<keyword evidence="4" id="KW-1185">Reference proteome</keyword>
<dbReference type="NCBIfam" id="TIGR03561">
    <property type="entry name" value="organ_hyd_perox"/>
    <property type="match status" value="1"/>
</dbReference>
<dbReference type="Pfam" id="PF02566">
    <property type="entry name" value="OsmC"/>
    <property type="match status" value="1"/>
</dbReference>
<feature type="region of interest" description="Disordered" evidence="2">
    <location>
        <begin position="12"/>
        <end position="37"/>
    </location>
</feature>
<dbReference type="PANTHER" id="PTHR33797:SF2">
    <property type="entry name" value="ORGANIC HYDROPEROXIDE RESISTANCE PROTEIN-LIKE"/>
    <property type="match status" value="1"/>
</dbReference>
<organism evidence="3 4">
    <name type="scientific">Glaciihabitans tibetensis</name>
    <dbReference type="NCBI Taxonomy" id="1266600"/>
    <lineage>
        <taxon>Bacteria</taxon>
        <taxon>Bacillati</taxon>
        <taxon>Actinomycetota</taxon>
        <taxon>Actinomycetes</taxon>
        <taxon>Micrococcales</taxon>
        <taxon>Microbacteriaceae</taxon>
        <taxon>Glaciihabitans</taxon>
    </lineage>
</organism>
<name>A0A2T0VK75_9MICO</name>
<accession>A0A2T0VK75</accession>
<dbReference type="SUPFAM" id="SSF82784">
    <property type="entry name" value="OsmC-like"/>
    <property type="match status" value="1"/>
</dbReference>
<dbReference type="PANTHER" id="PTHR33797">
    <property type="entry name" value="ORGANIC HYDROPEROXIDE RESISTANCE PROTEIN-LIKE"/>
    <property type="match status" value="1"/>
</dbReference>
<proteinExistence type="inferred from homology"/>
<gene>
    <name evidence="3" type="ORF">B0I08_101661</name>
</gene>
<reference evidence="3 4" key="1">
    <citation type="submission" date="2018-03" db="EMBL/GenBank/DDBJ databases">
        <title>Genomic Encyclopedia of Type Strains, Phase III (KMG-III): the genomes of soil and plant-associated and newly described type strains.</title>
        <authorList>
            <person name="Whitman W."/>
        </authorList>
    </citation>
    <scope>NUCLEOTIDE SEQUENCE [LARGE SCALE GENOMIC DNA]</scope>
    <source>
        <strain evidence="3 4">CGMCC 1.12484</strain>
    </source>
</reference>
<dbReference type="InterPro" id="IPR036102">
    <property type="entry name" value="OsmC/Ohrsf"/>
</dbReference>
<comment type="similarity">
    <text evidence="1">Belongs to the OsmC/Ohr family.</text>
</comment>
<dbReference type="AlphaFoldDB" id="A0A2T0VK75"/>
<dbReference type="Gene3D" id="2.20.25.10">
    <property type="match status" value="1"/>
</dbReference>
<comment type="caution">
    <text evidence="3">The sequence shown here is derived from an EMBL/GenBank/DDBJ whole genome shotgun (WGS) entry which is preliminary data.</text>
</comment>
<dbReference type="InterPro" id="IPR003718">
    <property type="entry name" value="OsmC/Ohr_fam"/>
</dbReference>
<dbReference type="GO" id="GO:0006979">
    <property type="term" value="P:response to oxidative stress"/>
    <property type="evidence" value="ECO:0007669"/>
    <property type="project" value="InterPro"/>
</dbReference>
<dbReference type="RefSeq" id="WP_106209714.1">
    <property type="nucleotide sequence ID" value="NZ_PVTL01000001.1"/>
</dbReference>
<protein>
    <submittedName>
        <fullName evidence="3">Ohr subfamily peroxiredoxin</fullName>
    </submittedName>
</protein>
<evidence type="ECO:0000256" key="1">
    <source>
        <dbReference type="ARBA" id="ARBA00007378"/>
    </source>
</evidence>
<dbReference type="InterPro" id="IPR019953">
    <property type="entry name" value="OHR"/>
</dbReference>
<sequence>MAHIYTANAHVAGGRTGHGSTSDGKLDLSLSRPGSNGEGTNPEQLFAIAYGACFEGALATVARRQRVDVGLTSIESSVELHSAEDGSFYIEAALDVTLPAVEDPNLALALVLEAHRVCPYSNALRGNVAVVLTANGSKVATND</sequence>